<comment type="similarity">
    <text evidence="2">Belongs to the UPF0718 family.</text>
</comment>
<dbReference type="KEGG" id="pseb:EOK75_16125"/>
<comment type="subcellular location">
    <subcellularLocation>
        <location evidence="1">Cell membrane</location>
        <topology evidence="1">Multi-pass membrane protein</topology>
    </subcellularLocation>
</comment>
<feature type="transmembrane region" description="Helical" evidence="7">
    <location>
        <begin position="13"/>
        <end position="34"/>
    </location>
</feature>
<feature type="transmembrane region" description="Helical" evidence="7">
    <location>
        <begin position="55"/>
        <end position="77"/>
    </location>
</feature>
<geneLocation type="plasmid" evidence="8 9">
    <name>unnamed1</name>
</geneLocation>
<evidence type="ECO:0000256" key="3">
    <source>
        <dbReference type="ARBA" id="ARBA00022475"/>
    </source>
</evidence>
<keyword evidence="3" id="KW-1003">Cell membrane</keyword>
<feature type="transmembrane region" description="Helical" evidence="7">
    <location>
        <begin position="222"/>
        <end position="242"/>
    </location>
</feature>
<evidence type="ECO:0000256" key="2">
    <source>
        <dbReference type="ARBA" id="ARBA00006386"/>
    </source>
</evidence>
<feature type="transmembrane region" description="Helical" evidence="7">
    <location>
        <begin position="277"/>
        <end position="296"/>
    </location>
</feature>
<feature type="transmembrane region" description="Helical" evidence="7">
    <location>
        <begin position="116"/>
        <end position="135"/>
    </location>
</feature>
<evidence type="ECO:0000256" key="1">
    <source>
        <dbReference type="ARBA" id="ARBA00004651"/>
    </source>
</evidence>
<dbReference type="RefSeq" id="WP_137195078.1">
    <property type="nucleotide sequence ID" value="NZ_CP039965.1"/>
</dbReference>
<feature type="transmembrane region" description="Helical" evidence="7">
    <location>
        <begin position="254"/>
        <end position="271"/>
    </location>
</feature>
<feature type="transmembrane region" description="Helical" evidence="7">
    <location>
        <begin position="317"/>
        <end position="339"/>
    </location>
</feature>
<protein>
    <submittedName>
        <fullName evidence="8">Permease</fullName>
    </submittedName>
</protein>
<proteinExistence type="inferred from homology"/>
<keyword evidence="4 7" id="KW-0812">Transmembrane</keyword>
<dbReference type="PANTHER" id="PTHR42775">
    <property type="entry name" value="PERMEASE RV2963-RELATED"/>
    <property type="match status" value="1"/>
</dbReference>
<dbReference type="InterPro" id="IPR005524">
    <property type="entry name" value="DUF318"/>
</dbReference>
<name>A0A4P8EKK7_9RHOB</name>
<dbReference type="InterPro" id="IPR053166">
    <property type="entry name" value="UPF0718_permease"/>
</dbReference>
<keyword evidence="6 7" id="KW-0472">Membrane</keyword>
<dbReference type="PANTHER" id="PTHR42775:SF2">
    <property type="entry name" value="PERMEASE"/>
    <property type="match status" value="1"/>
</dbReference>
<dbReference type="GO" id="GO:0005886">
    <property type="term" value="C:plasma membrane"/>
    <property type="evidence" value="ECO:0007669"/>
    <property type="project" value="UniProtKB-SubCell"/>
</dbReference>
<evidence type="ECO:0000256" key="4">
    <source>
        <dbReference type="ARBA" id="ARBA00022692"/>
    </source>
</evidence>
<dbReference type="Pfam" id="PF03773">
    <property type="entry name" value="ArsP_1"/>
    <property type="match status" value="1"/>
</dbReference>
<keyword evidence="5 7" id="KW-1133">Transmembrane helix</keyword>
<keyword evidence="9" id="KW-1185">Reference proteome</keyword>
<sequence>MQENPWTIAIDEFLHVGGALVVIIAFVTVMTGILREYIPQDKLQKKLAKHENRGPLMGALLGTLTPFCSASMVPVVMGMVEMGASMGTIFGFLISAPLCNFVVVALIFATFGLKVTLVYIAITLGGAVLSGYLIGLTPLKHAVRRNISAPAPSCGGVPVPACGGGAPTVASVSCDDAVATSGDMSAPVDCFGGAGVAAHPGLSHADRIRASMPFAWALFKRIIPYVLIGAVISALSAAFLPAEMVEKYVGSDSWSAIPIAAGIGVPLYLRIEMALPLLQVLIAKGMGMGAAMALLIGGTGASLPEIAIISSILKPKAVVAFVFTVLTLAMVGGGLFVVIA</sequence>
<dbReference type="OrthoDB" id="9777774at2"/>
<organism evidence="8 9">
    <name type="scientific">Pseudorhodobacter turbinis</name>
    <dbReference type="NCBI Taxonomy" id="2500533"/>
    <lineage>
        <taxon>Bacteria</taxon>
        <taxon>Pseudomonadati</taxon>
        <taxon>Pseudomonadota</taxon>
        <taxon>Alphaproteobacteria</taxon>
        <taxon>Rhodobacterales</taxon>
        <taxon>Paracoccaceae</taxon>
        <taxon>Pseudorhodobacter</taxon>
    </lineage>
</organism>
<accession>A0A4P8EKK7</accession>
<dbReference type="EMBL" id="CP039965">
    <property type="protein sequence ID" value="QCO57275.1"/>
    <property type="molecule type" value="Genomic_DNA"/>
</dbReference>
<evidence type="ECO:0000313" key="8">
    <source>
        <dbReference type="EMBL" id="QCO57275.1"/>
    </source>
</evidence>
<dbReference type="AlphaFoldDB" id="A0A4P8EKK7"/>
<keyword evidence="8" id="KW-0614">Plasmid</keyword>
<evidence type="ECO:0000256" key="7">
    <source>
        <dbReference type="SAM" id="Phobius"/>
    </source>
</evidence>
<dbReference type="Proteomes" id="UP000298631">
    <property type="component" value="Plasmid unnamed1"/>
</dbReference>
<evidence type="ECO:0000256" key="5">
    <source>
        <dbReference type="ARBA" id="ARBA00022989"/>
    </source>
</evidence>
<evidence type="ECO:0000313" key="9">
    <source>
        <dbReference type="Proteomes" id="UP000298631"/>
    </source>
</evidence>
<reference evidence="8 9" key="1">
    <citation type="submission" date="2019-05" db="EMBL/GenBank/DDBJ databases">
        <title>Pseudorhodobacter turbinis sp. nov., isolated from the gut of the Korean turban shell.</title>
        <authorList>
            <person name="Jeong Y.-S."/>
            <person name="Kang W.-R."/>
            <person name="Bae J.-W."/>
        </authorList>
    </citation>
    <scope>NUCLEOTIDE SEQUENCE [LARGE SCALE GENOMIC DNA]</scope>
    <source>
        <strain evidence="8 9">S12M18</strain>
        <plasmid evidence="8 9">unnamed1</plasmid>
    </source>
</reference>
<gene>
    <name evidence="8" type="ORF">EOK75_16125</name>
</gene>
<feature type="transmembrane region" description="Helical" evidence="7">
    <location>
        <begin position="89"/>
        <end position="109"/>
    </location>
</feature>
<evidence type="ECO:0000256" key="6">
    <source>
        <dbReference type="ARBA" id="ARBA00023136"/>
    </source>
</evidence>